<dbReference type="EMBL" id="LDZF01000002">
    <property type="protein sequence ID" value="KMK16018.1"/>
    <property type="molecule type" value="Genomic_DNA"/>
</dbReference>
<accession>A0A0F0VU28</accession>
<dbReference type="Proteomes" id="UP000036196">
    <property type="component" value="Unassembled WGS sequence"/>
</dbReference>
<comment type="caution">
    <text evidence="1">The sequence shown here is derived from an EMBL/GenBank/DDBJ whole genome shotgun (WGS) entry which is preliminary data.</text>
</comment>
<name>A0A0F0VU28_PLUGE</name>
<sequence length="90" mass="9990">MLSTRTKGVLRWGGIILTMLIYMGWVMATALDYGIMRTYAEVMNDGTMSAEACNSLMNDFDGHFSTLVSVSLAGYLVSTVVILIIFRKVR</sequence>
<gene>
    <name evidence="1" type="ORF">ABW06_01960</name>
</gene>
<evidence type="ECO:0000313" key="2">
    <source>
        <dbReference type="Proteomes" id="UP000036196"/>
    </source>
</evidence>
<evidence type="ECO:0000313" key="1">
    <source>
        <dbReference type="EMBL" id="KMK16018.1"/>
    </source>
</evidence>
<dbReference type="PATRIC" id="fig|61647.13.peg.1133"/>
<proteinExistence type="predicted"/>
<dbReference type="AlphaFoldDB" id="A0A0F0VU28"/>
<reference evidence="1 2" key="1">
    <citation type="submission" date="2015-05" db="EMBL/GenBank/DDBJ databases">
        <title>Genome sequences of Pluralibacter gergoviae.</title>
        <authorList>
            <person name="Greninger A.L."/>
            <person name="Miller S."/>
        </authorList>
    </citation>
    <scope>NUCLEOTIDE SEQUENCE [LARGE SCALE GENOMIC DNA]</scope>
    <source>
        <strain evidence="1 2">JS81F13</strain>
    </source>
</reference>
<dbReference type="RefSeq" id="WP_045288911.1">
    <property type="nucleotide sequence ID" value="NZ_JAEOAR010000014.1"/>
</dbReference>
<protein>
    <submittedName>
        <fullName evidence="1">Uncharacterized protein</fullName>
    </submittedName>
</protein>
<organism evidence="1 2">
    <name type="scientific">Pluralibacter gergoviae</name>
    <name type="common">Enterobacter gergoviae</name>
    <dbReference type="NCBI Taxonomy" id="61647"/>
    <lineage>
        <taxon>Bacteria</taxon>
        <taxon>Pseudomonadati</taxon>
        <taxon>Pseudomonadota</taxon>
        <taxon>Gammaproteobacteria</taxon>
        <taxon>Enterobacterales</taxon>
        <taxon>Enterobacteriaceae</taxon>
        <taxon>Pluralibacter</taxon>
    </lineage>
</organism>
<keyword evidence="2" id="KW-1185">Reference proteome</keyword>